<accession>A0AAV5SC45</accession>
<organism evidence="6 7">
    <name type="scientific">Pristionchus entomophagus</name>
    <dbReference type="NCBI Taxonomy" id="358040"/>
    <lineage>
        <taxon>Eukaryota</taxon>
        <taxon>Metazoa</taxon>
        <taxon>Ecdysozoa</taxon>
        <taxon>Nematoda</taxon>
        <taxon>Chromadorea</taxon>
        <taxon>Rhabditida</taxon>
        <taxon>Rhabditina</taxon>
        <taxon>Diplogasteromorpha</taxon>
        <taxon>Diplogasteroidea</taxon>
        <taxon>Neodiplogasteridae</taxon>
        <taxon>Pristionchus</taxon>
    </lineage>
</organism>
<evidence type="ECO:0000313" key="7">
    <source>
        <dbReference type="Proteomes" id="UP001432027"/>
    </source>
</evidence>
<evidence type="ECO:0000256" key="3">
    <source>
        <dbReference type="ARBA" id="ARBA00023157"/>
    </source>
</evidence>
<evidence type="ECO:0000256" key="1">
    <source>
        <dbReference type="ARBA" id="ARBA00022690"/>
    </source>
</evidence>
<reference evidence="6" key="1">
    <citation type="submission" date="2023-10" db="EMBL/GenBank/DDBJ databases">
        <title>Genome assembly of Pristionchus species.</title>
        <authorList>
            <person name="Yoshida K."/>
            <person name="Sommer R.J."/>
        </authorList>
    </citation>
    <scope>NUCLEOTIDE SEQUENCE</scope>
    <source>
        <strain evidence="6">RS0144</strain>
    </source>
</reference>
<feature type="chain" id="PRO_5043910394" description="TIL domain-containing protein" evidence="4">
    <location>
        <begin position="29"/>
        <end position="86"/>
    </location>
</feature>
<dbReference type="PANTHER" id="PTHR23259:SF70">
    <property type="entry name" value="ACCESSORY GLAND PROTEIN ACP62F-RELATED"/>
    <property type="match status" value="1"/>
</dbReference>
<dbReference type="CDD" id="cd19941">
    <property type="entry name" value="TIL"/>
    <property type="match status" value="1"/>
</dbReference>
<dbReference type="InterPro" id="IPR036084">
    <property type="entry name" value="Ser_inhib-like_sf"/>
</dbReference>
<dbReference type="GO" id="GO:0004867">
    <property type="term" value="F:serine-type endopeptidase inhibitor activity"/>
    <property type="evidence" value="ECO:0007669"/>
    <property type="project" value="UniProtKB-KW"/>
</dbReference>
<dbReference type="Gene3D" id="2.10.25.10">
    <property type="entry name" value="Laminin"/>
    <property type="match status" value="1"/>
</dbReference>
<proteinExistence type="predicted"/>
<dbReference type="Proteomes" id="UP001432027">
    <property type="component" value="Unassembled WGS sequence"/>
</dbReference>
<evidence type="ECO:0000256" key="4">
    <source>
        <dbReference type="SAM" id="SignalP"/>
    </source>
</evidence>
<evidence type="ECO:0000313" key="6">
    <source>
        <dbReference type="EMBL" id="GMS80907.1"/>
    </source>
</evidence>
<feature type="signal peptide" evidence="4">
    <location>
        <begin position="1"/>
        <end position="28"/>
    </location>
</feature>
<feature type="domain" description="TIL" evidence="5">
    <location>
        <begin position="32"/>
        <end position="86"/>
    </location>
</feature>
<sequence length="86" mass="9526">LSNTQSTTMNASLFFILIATLFFFSVSAQPRCARNEVYRECSSMCEAKCGEDGVFACIMMCGPPKCQCDAGFFRHRNGQCVTQSQC</sequence>
<keyword evidence="1" id="KW-0646">Protease inhibitor</keyword>
<evidence type="ECO:0000256" key="2">
    <source>
        <dbReference type="ARBA" id="ARBA00022900"/>
    </source>
</evidence>
<evidence type="ECO:0000259" key="5">
    <source>
        <dbReference type="Pfam" id="PF01826"/>
    </source>
</evidence>
<keyword evidence="3" id="KW-1015">Disulfide bond</keyword>
<gene>
    <name evidence="6" type="ORF">PENTCL1PPCAC_3082</name>
</gene>
<dbReference type="SUPFAM" id="SSF57567">
    <property type="entry name" value="Serine protease inhibitors"/>
    <property type="match status" value="1"/>
</dbReference>
<name>A0AAV5SC45_9BILA</name>
<keyword evidence="4" id="KW-0732">Signal</keyword>
<dbReference type="InterPro" id="IPR051368">
    <property type="entry name" value="SerProtInhib-TIL_Domain"/>
</dbReference>
<keyword evidence="2" id="KW-0722">Serine protease inhibitor</keyword>
<feature type="non-terminal residue" evidence="6">
    <location>
        <position position="1"/>
    </location>
</feature>
<dbReference type="Pfam" id="PF01826">
    <property type="entry name" value="TIL"/>
    <property type="match status" value="1"/>
</dbReference>
<dbReference type="EMBL" id="BTSX01000001">
    <property type="protein sequence ID" value="GMS80907.1"/>
    <property type="molecule type" value="Genomic_DNA"/>
</dbReference>
<protein>
    <recommendedName>
        <fullName evidence="5">TIL domain-containing protein</fullName>
    </recommendedName>
</protein>
<dbReference type="PANTHER" id="PTHR23259">
    <property type="entry name" value="RIDDLE"/>
    <property type="match status" value="1"/>
</dbReference>
<keyword evidence="7" id="KW-1185">Reference proteome</keyword>
<dbReference type="AlphaFoldDB" id="A0AAV5SC45"/>
<dbReference type="InterPro" id="IPR002919">
    <property type="entry name" value="TIL_dom"/>
</dbReference>
<comment type="caution">
    <text evidence="6">The sequence shown here is derived from an EMBL/GenBank/DDBJ whole genome shotgun (WGS) entry which is preliminary data.</text>
</comment>